<evidence type="ECO:0000256" key="5">
    <source>
        <dbReference type="ARBA" id="ARBA00022989"/>
    </source>
</evidence>
<accession>A0A1A9MYI6</accession>
<evidence type="ECO:0000313" key="10">
    <source>
        <dbReference type="EMBL" id="OAJ58901.1"/>
    </source>
</evidence>
<evidence type="ECO:0000256" key="4">
    <source>
        <dbReference type="ARBA" id="ARBA00022692"/>
    </source>
</evidence>
<evidence type="ECO:0000313" key="11">
    <source>
        <dbReference type="Proteomes" id="UP000077961"/>
    </source>
</evidence>
<evidence type="ECO:0000256" key="6">
    <source>
        <dbReference type="ARBA" id="ARBA00023136"/>
    </source>
</evidence>
<dbReference type="Proteomes" id="UP000078116">
    <property type="component" value="Unassembled WGS sequence"/>
</dbReference>
<evidence type="ECO:0000256" key="8">
    <source>
        <dbReference type="SAM" id="Phobius"/>
    </source>
</evidence>
<feature type="transmembrane region" description="Helical" evidence="8">
    <location>
        <begin position="228"/>
        <end position="247"/>
    </location>
</feature>
<dbReference type="AlphaFoldDB" id="A0A1A9MYI6"/>
<dbReference type="Pfam" id="PF09594">
    <property type="entry name" value="GT87"/>
    <property type="match status" value="1"/>
</dbReference>
<evidence type="ECO:0000313" key="9">
    <source>
        <dbReference type="EMBL" id="OAJ53548.1"/>
    </source>
</evidence>
<dbReference type="RefSeq" id="WP_064268067.1">
    <property type="nucleotide sequence ID" value="NZ_LXJZ01000172.1"/>
</dbReference>
<feature type="transmembrane region" description="Helical" evidence="8">
    <location>
        <begin position="200"/>
        <end position="222"/>
    </location>
</feature>
<feature type="transmembrane region" description="Helical" evidence="8">
    <location>
        <begin position="386"/>
        <end position="402"/>
    </location>
</feature>
<dbReference type="GO" id="GO:0005886">
    <property type="term" value="C:plasma membrane"/>
    <property type="evidence" value="ECO:0007669"/>
    <property type="project" value="UniProtKB-SubCell"/>
</dbReference>
<proteinExistence type="inferred from homology"/>
<comment type="caution">
    <text evidence="9">The sequence shown here is derived from an EMBL/GenBank/DDBJ whole genome shotgun (WGS) entry which is preliminary data.</text>
</comment>
<name>A0A1A9MYI6_9BURK</name>
<feature type="transmembrane region" description="Helical" evidence="8">
    <location>
        <begin position="161"/>
        <end position="188"/>
    </location>
</feature>
<dbReference type="EMBL" id="LXKA01000360">
    <property type="protein sequence ID" value="OAJ53548.1"/>
    <property type="molecule type" value="Genomic_DNA"/>
</dbReference>
<comment type="subcellular location">
    <subcellularLocation>
        <location evidence="1">Cell membrane</location>
        <topology evidence="1">Multi-pass membrane protein</topology>
    </subcellularLocation>
</comment>
<dbReference type="STRING" id="1462993.A6V36_29400"/>
<evidence type="ECO:0000256" key="3">
    <source>
        <dbReference type="ARBA" id="ARBA00022679"/>
    </source>
</evidence>
<keyword evidence="6 8" id="KW-0472">Membrane</keyword>
<dbReference type="InterPro" id="IPR018584">
    <property type="entry name" value="GT87"/>
</dbReference>
<keyword evidence="3" id="KW-0808">Transferase</keyword>
<feature type="transmembrane region" description="Helical" evidence="8">
    <location>
        <begin position="127"/>
        <end position="149"/>
    </location>
</feature>
<keyword evidence="11" id="KW-1185">Reference proteome</keyword>
<comment type="similarity">
    <text evidence="7">Belongs to the glycosyltransferase 87 family.</text>
</comment>
<evidence type="ECO:0000256" key="2">
    <source>
        <dbReference type="ARBA" id="ARBA00022475"/>
    </source>
</evidence>
<dbReference type="GO" id="GO:0016758">
    <property type="term" value="F:hexosyltransferase activity"/>
    <property type="evidence" value="ECO:0007669"/>
    <property type="project" value="InterPro"/>
</dbReference>
<gene>
    <name evidence="10" type="ORF">A6V36_29400</name>
    <name evidence="9" type="ORF">A6V37_08545</name>
</gene>
<keyword evidence="4 8" id="KW-0812">Transmembrane</keyword>
<reference evidence="11 12" key="1">
    <citation type="submission" date="2016-04" db="EMBL/GenBank/DDBJ databases">
        <title>Reclassification of Paraburkholderia panaciterrae (Farh et al. 2015) Dobritsa &amp; Samadpour 2016 as a later homotypic synonym of Paraburkholderia ginsengiterrae (Farh et al. 2015) Dobritsa &amp; Samadpour 2016.</title>
        <authorList>
            <person name="Dobritsa A.P."/>
            <person name="Kutumbaka K."/>
            <person name="Samadpour M."/>
        </authorList>
    </citation>
    <scope>NUCLEOTIDE SEQUENCE [LARGE SCALE GENOMIC DNA]</scope>
    <source>
        <strain evidence="9 12">DCY85</strain>
        <strain evidence="10 11">DCY85-1</strain>
    </source>
</reference>
<dbReference type="Proteomes" id="UP000077961">
    <property type="component" value="Unassembled WGS sequence"/>
</dbReference>
<dbReference type="EMBL" id="LXJZ01000172">
    <property type="protein sequence ID" value="OAJ58901.1"/>
    <property type="molecule type" value="Genomic_DNA"/>
</dbReference>
<sequence>MYFSNRGTLSSEHRIHGWLTRERVLFYSCTTLVLCAILLAAWYRSSDGFIRAEAARPGVDFSVFWTASHLMLNGSPAAVYDYPSFARAESALFGAYLNHGFLPWLYPPTLLLLVTPFALFPYAVSYGLFVCVGLWLFATSTLGVTGFAARFGRPRLAALVVLAYPGVFVAAVVGQNALLTAALMAFAVRWSERHPVRAGICIGLLAIKPQLAVLFPVVLIVARAWKTIWAAAISAGLFTAASVLVCGPQSLRAFLDGTRVARELVLEHRIPYWFASPTPFAALRLADASIAMSYAVQGAVALIAAAAACYVWRRTRDLRMRSAALAVATLLANPYLWFYELTWLGVALVCLVACGLEKGWHRGEQAILVLAWLLPLYEYFNRLTLWPQIGPVVLLLTLLAIVRRTRLEMKVVS</sequence>
<keyword evidence="5 8" id="KW-1133">Transmembrane helix</keyword>
<evidence type="ECO:0000313" key="12">
    <source>
        <dbReference type="Proteomes" id="UP000078116"/>
    </source>
</evidence>
<evidence type="ECO:0008006" key="13">
    <source>
        <dbReference type="Google" id="ProtNLM"/>
    </source>
</evidence>
<evidence type="ECO:0000256" key="7">
    <source>
        <dbReference type="ARBA" id="ARBA00024033"/>
    </source>
</evidence>
<feature type="transmembrane region" description="Helical" evidence="8">
    <location>
        <begin position="24"/>
        <end position="43"/>
    </location>
</feature>
<dbReference type="OrthoDB" id="8962495at2"/>
<feature type="transmembrane region" description="Helical" evidence="8">
    <location>
        <begin position="294"/>
        <end position="313"/>
    </location>
</feature>
<keyword evidence="2" id="KW-1003">Cell membrane</keyword>
<organism evidence="9 12">
    <name type="scientific">Paraburkholderia ginsengiterrae</name>
    <dbReference type="NCBI Taxonomy" id="1462993"/>
    <lineage>
        <taxon>Bacteria</taxon>
        <taxon>Pseudomonadati</taxon>
        <taxon>Pseudomonadota</taxon>
        <taxon>Betaproteobacteria</taxon>
        <taxon>Burkholderiales</taxon>
        <taxon>Burkholderiaceae</taxon>
        <taxon>Paraburkholderia</taxon>
    </lineage>
</organism>
<protein>
    <recommendedName>
        <fullName evidence="13">DUF2029 domain-containing protein</fullName>
    </recommendedName>
</protein>
<evidence type="ECO:0000256" key="1">
    <source>
        <dbReference type="ARBA" id="ARBA00004651"/>
    </source>
</evidence>